<sequence>MTHPVDSAVAPSAQVPSVTLKLDDIPERTPHPVTIGRRALLLFRYGDWVYATAARCTHQGVELADGELSGSLLRCPWHGVKFDIRTGARVNQPNCRDLRTFRTEVEDDQVTVYDQAISAPKGATS</sequence>
<protein>
    <recommendedName>
        <fullName evidence="7">Rieske domain-containing protein</fullName>
    </recommendedName>
</protein>
<dbReference type="InterPro" id="IPR036922">
    <property type="entry name" value="Rieske_2Fe-2S_sf"/>
</dbReference>
<dbReference type="PANTHER" id="PTHR21496">
    <property type="entry name" value="FERREDOXIN-RELATED"/>
    <property type="match status" value="1"/>
</dbReference>
<reference evidence="8 9" key="1">
    <citation type="submission" date="2017-05" db="EMBL/GenBank/DDBJ databases">
        <title>Biotechnological potential of actinobacteria isolated from South African environments.</title>
        <authorList>
            <person name="Le Roes-Hill M."/>
            <person name="Prins A."/>
            <person name="Durrell K.A."/>
        </authorList>
    </citation>
    <scope>NUCLEOTIDE SEQUENCE [LARGE SCALE GENOMIC DNA]</scope>
    <source>
        <strain evidence="8 9">HMC13</strain>
    </source>
</reference>
<dbReference type="AlphaFoldDB" id="A0A243SB59"/>
<dbReference type="GO" id="GO:0051537">
    <property type="term" value="F:2 iron, 2 sulfur cluster binding"/>
    <property type="evidence" value="ECO:0007669"/>
    <property type="project" value="UniProtKB-KW"/>
</dbReference>
<evidence type="ECO:0000256" key="2">
    <source>
        <dbReference type="ARBA" id="ARBA00022723"/>
    </source>
</evidence>
<gene>
    <name evidence="8" type="ORF">CA983_01860</name>
</gene>
<dbReference type="SUPFAM" id="SSF50022">
    <property type="entry name" value="ISP domain"/>
    <property type="match status" value="1"/>
</dbReference>
<accession>A0A243SB59</accession>
<evidence type="ECO:0000256" key="1">
    <source>
        <dbReference type="ARBA" id="ARBA00022714"/>
    </source>
</evidence>
<dbReference type="CDD" id="cd03528">
    <property type="entry name" value="Rieske_RO_ferredoxin"/>
    <property type="match status" value="1"/>
</dbReference>
<evidence type="ECO:0000256" key="4">
    <source>
        <dbReference type="ARBA" id="ARBA00023014"/>
    </source>
</evidence>
<dbReference type="Proteomes" id="UP000195105">
    <property type="component" value="Unassembled WGS sequence"/>
</dbReference>
<evidence type="ECO:0000313" key="8">
    <source>
        <dbReference type="EMBL" id="OUD04897.1"/>
    </source>
</evidence>
<dbReference type="PROSITE" id="PS51296">
    <property type="entry name" value="RIESKE"/>
    <property type="match status" value="1"/>
</dbReference>
<evidence type="ECO:0000256" key="3">
    <source>
        <dbReference type="ARBA" id="ARBA00023004"/>
    </source>
</evidence>
<evidence type="ECO:0000256" key="6">
    <source>
        <dbReference type="ARBA" id="ARBA00038001"/>
    </source>
</evidence>
<keyword evidence="3" id="KW-0408">Iron</keyword>
<comment type="cofactor">
    <cofactor evidence="5">
        <name>[2Fe-2S] cluster</name>
        <dbReference type="ChEBI" id="CHEBI:190135"/>
    </cofactor>
</comment>
<keyword evidence="9" id="KW-1185">Reference proteome</keyword>
<dbReference type="GO" id="GO:0016705">
    <property type="term" value="F:oxidoreductase activity, acting on paired donors, with incorporation or reduction of molecular oxygen"/>
    <property type="evidence" value="ECO:0007669"/>
    <property type="project" value="UniProtKB-ARBA"/>
</dbReference>
<dbReference type="InterPro" id="IPR017941">
    <property type="entry name" value="Rieske_2Fe-2S"/>
</dbReference>
<dbReference type="Pfam" id="PF00355">
    <property type="entry name" value="Rieske"/>
    <property type="match status" value="1"/>
</dbReference>
<evidence type="ECO:0000313" key="9">
    <source>
        <dbReference type="Proteomes" id="UP000195105"/>
    </source>
</evidence>
<dbReference type="GO" id="GO:0046872">
    <property type="term" value="F:metal ion binding"/>
    <property type="evidence" value="ECO:0007669"/>
    <property type="project" value="UniProtKB-KW"/>
</dbReference>
<dbReference type="EMBL" id="NGFN01000005">
    <property type="protein sequence ID" value="OUD04897.1"/>
    <property type="molecule type" value="Genomic_DNA"/>
</dbReference>
<dbReference type="Gene3D" id="2.102.10.10">
    <property type="entry name" value="Rieske [2Fe-2S] iron-sulphur domain"/>
    <property type="match status" value="1"/>
</dbReference>
<comment type="caution">
    <text evidence="8">The sequence shown here is derived from an EMBL/GenBank/DDBJ whole genome shotgun (WGS) entry which is preliminary data.</text>
</comment>
<keyword evidence="4" id="KW-0411">Iron-sulfur</keyword>
<proteinExistence type="inferred from homology"/>
<dbReference type="GO" id="GO:0004497">
    <property type="term" value="F:monooxygenase activity"/>
    <property type="evidence" value="ECO:0007669"/>
    <property type="project" value="UniProtKB-ARBA"/>
</dbReference>
<comment type="similarity">
    <text evidence="6">Belongs to the bacterial ring-hydroxylating dioxygenase ferredoxin component family.</text>
</comment>
<feature type="domain" description="Rieske" evidence="7">
    <location>
        <begin position="17"/>
        <end position="112"/>
    </location>
</feature>
<dbReference type="RefSeq" id="WP_086599095.1">
    <property type="nucleotide sequence ID" value="NZ_NGFN01000005.1"/>
</dbReference>
<name>A0A243SB59_9ACTN</name>
<keyword evidence="1" id="KW-0001">2Fe-2S</keyword>
<evidence type="ECO:0000256" key="5">
    <source>
        <dbReference type="ARBA" id="ARBA00034078"/>
    </source>
</evidence>
<dbReference type="PANTHER" id="PTHR21496:SF0">
    <property type="entry name" value="RIESKE DOMAIN-CONTAINING PROTEIN"/>
    <property type="match status" value="1"/>
</dbReference>
<organism evidence="8 9">
    <name type="scientific">Streptomyces swartbergensis</name>
    <dbReference type="NCBI Taxonomy" id="487165"/>
    <lineage>
        <taxon>Bacteria</taxon>
        <taxon>Bacillati</taxon>
        <taxon>Actinomycetota</taxon>
        <taxon>Actinomycetes</taxon>
        <taxon>Kitasatosporales</taxon>
        <taxon>Streptomycetaceae</taxon>
        <taxon>Streptomyces</taxon>
    </lineage>
</organism>
<evidence type="ECO:0000259" key="7">
    <source>
        <dbReference type="PROSITE" id="PS51296"/>
    </source>
</evidence>
<keyword evidence="2" id="KW-0479">Metal-binding</keyword>